<comment type="similarity">
    <text evidence="1">Belongs to the AHA1 family.</text>
</comment>
<dbReference type="Proteomes" id="UP000534388">
    <property type="component" value="Unassembled WGS sequence"/>
</dbReference>
<evidence type="ECO:0000313" key="4">
    <source>
        <dbReference type="Proteomes" id="UP000534388"/>
    </source>
</evidence>
<accession>A0A7W2EW29</accession>
<dbReference type="Gene3D" id="3.30.530.20">
    <property type="match status" value="1"/>
</dbReference>
<organism evidence="3 4">
    <name type="scientific">Rugamonas brunnea</name>
    <dbReference type="NCBI Taxonomy" id="2758569"/>
    <lineage>
        <taxon>Bacteria</taxon>
        <taxon>Pseudomonadati</taxon>
        <taxon>Pseudomonadota</taxon>
        <taxon>Betaproteobacteria</taxon>
        <taxon>Burkholderiales</taxon>
        <taxon>Oxalobacteraceae</taxon>
        <taxon>Telluria group</taxon>
        <taxon>Rugamonas</taxon>
    </lineage>
</organism>
<proteinExistence type="inferred from homology"/>
<comment type="caution">
    <text evidence="3">The sequence shown here is derived from an EMBL/GenBank/DDBJ whole genome shotgun (WGS) entry which is preliminary data.</text>
</comment>
<evidence type="ECO:0000259" key="2">
    <source>
        <dbReference type="Pfam" id="PF08327"/>
    </source>
</evidence>
<dbReference type="Pfam" id="PF08327">
    <property type="entry name" value="AHSA1"/>
    <property type="match status" value="1"/>
</dbReference>
<reference evidence="3 4" key="1">
    <citation type="submission" date="2020-07" db="EMBL/GenBank/DDBJ databases">
        <title>Novel species isolated from subtropical streams in China.</title>
        <authorList>
            <person name="Lu H."/>
        </authorList>
    </citation>
    <scope>NUCLEOTIDE SEQUENCE [LARGE SCALE GENOMIC DNA]</scope>
    <source>
        <strain evidence="3 4">LX20W</strain>
    </source>
</reference>
<feature type="domain" description="Activator of Hsp90 ATPase homologue 1/2-like C-terminal" evidence="2">
    <location>
        <begin position="13"/>
        <end position="113"/>
    </location>
</feature>
<sequence length="136" mass="14902">MDTTITTAVVITAPIDAVWRAFTTAGEIKRWSTVSDDARTTECTVDLREGGHFHLRRETQDGSGSNVEGTFTLVVPQNRLELSYGGRTASAQFDPWAENVTVTVVFNAESEETIPDEQQLALTIMQNFAGYVQGGM</sequence>
<name>A0A7W2EW29_9BURK</name>
<evidence type="ECO:0000313" key="3">
    <source>
        <dbReference type="EMBL" id="MBA5639677.1"/>
    </source>
</evidence>
<dbReference type="SUPFAM" id="SSF55961">
    <property type="entry name" value="Bet v1-like"/>
    <property type="match status" value="1"/>
</dbReference>
<dbReference type="InterPro" id="IPR013538">
    <property type="entry name" value="ASHA1/2-like_C"/>
</dbReference>
<evidence type="ECO:0000256" key="1">
    <source>
        <dbReference type="ARBA" id="ARBA00006817"/>
    </source>
</evidence>
<dbReference type="RefSeq" id="WP_182166424.1">
    <property type="nucleotide sequence ID" value="NZ_JACEZT010000018.1"/>
</dbReference>
<protein>
    <submittedName>
        <fullName evidence="3">SRPBCC domain-containing protein</fullName>
    </submittedName>
</protein>
<dbReference type="InterPro" id="IPR023393">
    <property type="entry name" value="START-like_dom_sf"/>
</dbReference>
<dbReference type="AlphaFoldDB" id="A0A7W2EW29"/>
<keyword evidence="4" id="KW-1185">Reference proteome</keyword>
<dbReference type="EMBL" id="JACEZT010000018">
    <property type="protein sequence ID" value="MBA5639677.1"/>
    <property type="molecule type" value="Genomic_DNA"/>
</dbReference>
<gene>
    <name evidence="3" type="ORF">H3H37_21700</name>
</gene>